<sequence>MTSRGEEGITPSHAPSALLRAVRPRSCGKNELKTNHKYSEQDSDDKQQVDSAVDLCSRVQSSHLNMQELRGTLSALAIRLYAVTHDRTQSYHCAAE</sequence>
<comment type="caution">
    <text evidence="2">The sequence shown here is derived from an EMBL/GenBank/DDBJ whole genome shotgun (WGS) entry which is preliminary data.</text>
</comment>
<accession>A0A4C1YH15</accession>
<proteinExistence type="predicted"/>
<name>A0A4C1YH15_EUMVA</name>
<reference evidence="2 3" key="1">
    <citation type="journal article" date="2019" name="Commun. Biol.">
        <title>The bagworm genome reveals a unique fibroin gene that provides high tensile strength.</title>
        <authorList>
            <person name="Kono N."/>
            <person name="Nakamura H."/>
            <person name="Ohtoshi R."/>
            <person name="Tomita M."/>
            <person name="Numata K."/>
            <person name="Arakawa K."/>
        </authorList>
    </citation>
    <scope>NUCLEOTIDE SEQUENCE [LARGE SCALE GENOMIC DNA]</scope>
</reference>
<evidence type="ECO:0000256" key="1">
    <source>
        <dbReference type="SAM" id="MobiDB-lite"/>
    </source>
</evidence>
<gene>
    <name evidence="2" type="ORF">EVAR_49184_1</name>
</gene>
<feature type="compositionally biased region" description="Basic and acidic residues" evidence="1">
    <location>
        <begin position="28"/>
        <end position="48"/>
    </location>
</feature>
<evidence type="ECO:0000313" key="2">
    <source>
        <dbReference type="EMBL" id="GBP74603.1"/>
    </source>
</evidence>
<evidence type="ECO:0000313" key="3">
    <source>
        <dbReference type="Proteomes" id="UP000299102"/>
    </source>
</evidence>
<dbReference type="EMBL" id="BGZK01001214">
    <property type="protein sequence ID" value="GBP74603.1"/>
    <property type="molecule type" value="Genomic_DNA"/>
</dbReference>
<protein>
    <submittedName>
        <fullName evidence="2">Uncharacterized protein</fullName>
    </submittedName>
</protein>
<dbReference type="Proteomes" id="UP000299102">
    <property type="component" value="Unassembled WGS sequence"/>
</dbReference>
<dbReference type="AlphaFoldDB" id="A0A4C1YH15"/>
<keyword evidence="3" id="KW-1185">Reference proteome</keyword>
<feature type="region of interest" description="Disordered" evidence="1">
    <location>
        <begin position="1"/>
        <end position="49"/>
    </location>
</feature>
<organism evidence="2 3">
    <name type="scientific">Eumeta variegata</name>
    <name type="common">Bagworm moth</name>
    <name type="synonym">Eumeta japonica</name>
    <dbReference type="NCBI Taxonomy" id="151549"/>
    <lineage>
        <taxon>Eukaryota</taxon>
        <taxon>Metazoa</taxon>
        <taxon>Ecdysozoa</taxon>
        <taxon>Arthropoda</taxon>
        <taxon>Hexapoda</taxon>
        <taxon>Insecta</taxon>
        <taxon>Pterygota</taxon>
        <taxon>Neoptera</taxon>
        <taxon>Endopterygota</taxon>
        <taxon>Lepidoptera</taxon>
        <taxon>Glossata</taxon>
        <taxon>Ditrysia</taxon>
        <taxon>Tineoidea</taxon>
        <taxon>Psychidae</taxon>
        <taxon>Oiketicinae</taxon>
        <taxon>Eumeta</taxon>
    </lineage>
</organism>